<dbReference type="PANTHER" id="PTHR12110">
    <property type="entry name" value="HYDROXYPYRUVATE ISOMERASE"/>
    <property type="match status" value="1"/>
</dbReference>
<feature type="region of interest" description="Disordered" evidence="1">
    <location>
        <begin position="97"/>
        <end position="117"/>
    </location>
</feature>
<organism evidence="3 4">
    <name type="scientific">Kribbella albertanoniae</name>
    <dbReference type="NCBI Taxonomy" id="1266829"/>
    <lineage>
        <taxon>Bacteria</taxon>
        <taxon>Bacillati</taxon>
        <taxon>Actinomycetota</taxon>
        <taxon>Actinomycetes</taxon>
        <taxon>Propionibacteriales</taxon>
        <taxon>Kribbellaceae</taxon>
        <taxon>Kribbella</taxon>
    </lineage>
</organism>
<name>A0A4R4Q3F9_9ACTN</name>
<keyword evidence="3" id="KW-0413">Isomerase</keyword>
<dbReference type="OrthoDB" id="9815124at2"/>
<comment type="caution">
    <text evidence="3">The sequence shown here is derived from an EMBL/GenBank/DDBJ whole genome shotgun (WGS) entry which is preliminary data.</text>
</comment>
<evidence type="ECO:0000313" key="3">
    <source>
        <dbReference type="EMBL" id="TDC29611.1"/>
    </source>
</evidence>
<dbReference type="EMBL" id="SMKA01000057">
    <property type="protein sequence ID" value="TDC29611.1"/>
    <property type="molecule type" value="Genomic_DNA"/>
</dbReference>
<sequence>MSLAFSTLGCHGAPLDEVLKLALSNKITGLELRTAPDEFTHTGLTSAERRELRTRIEDAGLEILAVSSYVKLCAVEEQPLEAHLELAADLGARGVRVFPGDEPSDDAGTADSPTPGEIRALDRVATAPKESRILLETHDSHSAGRKMAALLSLIDSNVAGHNVQVIWDSAHTWSHGETPAEAFALLQPWLEFVQIKQSDSTQNYRPVAIEDGDFPIQDLLQALEGTDYPLSLEWETKWHPHLPSLEETLPAVTRWLTPR</sequence>
<accession>A0A4R4Q3F9</accession>
<protein>
    <submittedName>
        <fullName evidence="3">Sugar phosphate isomerase/epimerase</fullName>
    </submittedName>
</protein>
<dbReference type="AlphaFoldDB" id="A0A4R4Q3F9"/>
<dbReference type="InterPro" id="IPR050312">
    <property type="entry name" value="IolE/XylAMocC-like"/>
</dbReference>
<evidence type="ECO:0000259" key="2">
    <source>
        <dbReference type="Pfam" id="PF01261"/>
    </source>
</evidence>
<keyword evidence="4" id="KW-1185">Reference proteome</keyword>
<dbReference type="InterPro" id="IPR036237">
    <property type="entry name" value="Xyl_isomerase-like_sf"/>
</dbReference>
<proteinExistence type="predicted"/>
<dbReference type="InterPro" id="IPR013022">
    <property type="entry name" value="Xyl_isomerase-like_TIM-brl"/>
</dbReference>
<dbReference type="GO" id="GO:0016853">
    <property type="term" value="F:isomerase activity"/>
    <property type="evidence" value="ECO:0007669"/>
    <property type="project" value="UniProtKB-KW"/>
</dbReference>
<dbReference type="Pfam" id="PF01261">
    <property type="entry name" value="AP_endonuc_2"/>
    <property type="match status" value="1"/>
</dbReference>
<evidence type="ECO:0000313" key="4">
    <source>
        <dbReference type="Proteomes" id="UP000295075"/>
    </source>
</evidence>
<gene>
    <name evidence="3" type="ORF">E1261_15390</name>
</gene>
<dbReference type="SUPFAM" id="SSF51658">
    <property type="entry name" value="Xylose isomerase-like"/>
    <property type="match status" value="1"/>
</dbReference>
<dbReference type="Gene3D" id="3.20.20.150">
    <property type="entry name" value="Divalent-metal-dependent TIM barrel enzymes"/>
    <property type="match status" value="1"/>
</dbReference>
<reference evidence="3 4" key="1">
    <citation type="submission" date="2019-03" db="EMBL/GenBank/DDBJ databases">
        <title>Draft genome sequences of novel Actinobacteria.</title>
        <authorList>
            <person name="Sahin N."/>
            <person name="Ay H."/>
            <person name="Saygin H."/>
        </authorList>
    </citation>
    <scope>NUCLEOTIDE SEQUENCE [LARGE SCALE GENOMIC DNA]</scope>
    <source>
        <strain evidence="3 4">JCM 30547</strain>
    </source>
</reference>
<dbReference type="Proteomes" id="UP000295075">
    <property type="component" value="Unassembled WGS sequence"/>
</dbReference>
<feature type="domain" description="Xylose isomerase-like TIM barrel" evidence="2">
    <location>
        <begin position="21"/>
        <end position="246"/>
    </location>
</feature>
<evidence type="ECO:0000256" key="1">
    <source>
        <dbReference type="SAM" id="MobiDB-lite"/>
    </source>
</evidence>